<feature type="region of interest" description="Disordered" evidence="1">
    <location>
        <begin position="1"/>
        <end position="43"/>
    </location>
</feature>
<dbReference type="Proteomes" id="UP000265618">
    <property type="component" value="Unassembled WGS sequence"/>
</dbReference>
<comment type="caution">
    <text evidence="2">The sequence shown here is derived from an EMBL/GenBank/DDBJ whole genome shotgun (WGS) entry which is preliminary data.</text>
</comment>
<evidence type="ECO:0000313" key="2">
    <source>
        <dbReference type="EMBL" id="GIQ90899.1"/>
    </source>
</evidence>
<gene>
    <name evidence="2" type="ORF">KIPB_013892</name>
</gene>
<feature type="non-terminal residue" evidence="2">
    <location>
        <position position="149"/>
    </location>
</feature>
<organism evidence="2 3">
    <name type="scientific">Kipferlia bialata</name>
    <dbReference type="NCBI Taxonomy" id="797122"/>
    <lineage>
        <taxon>Eukaryota</taxon>
        <taxon>Metamonada</taxon>
        <taxon>Carpediemonas-like organisms</taxon>
        <taxon>Kipferlia</taxon>
    </lineage>
</organism>
<evidence type="ECO:0000256" key="1">
    <source>
        <dbReference type="SAM" id="MobiDB-lite"/>
    </source>
</evidence>
<dbReference type="AlphaFoldDB" id="A0A9K3GP69"/>
<feature type="compositionally biased region" description="Acidic residues" evidence="1">
    <location>
        <begin position="1"/>
        <end position="14"/>
    </location>
</feature>
<keyword evidence="3" id="KW-1185">Reference proteome</keyword>
<evidence type="ECO:0000313" key="3">
    <source>
        <dbReference type="Proteomes" id="UP000265618"/>
    </source>
</evidence>
<reference evidence="2 3" key="1">
    <citation type="journal article" date="2018" name="PLoS ONE">
        <title>The draft genome of Kipferlia bialata reveals reductive genome evolution in fornicate parasites.</title>
        <authorList>
            <person name="Tanifuji G."/>
            <person name="Takabayashi S."/>
            <person name="Kume K."/>
            <person name="Takagi M."/>
            <person name="Nakayama T."/>
            <person name="Kamikawa R."/>
            <person name="Inagaki Y."/>
            <person name="Hashimoto T."/>
        </authorList>
    </citation>
    <scope>NUCLEOTIDE SEQUENCE [LARGE SCALE GENOMIC DNA]</scope>
    <source>
        <strain evidence="2">NY0173</strain>
    </source>
</reference>
<proteinExistence type="predicted"/>
<accession>A0A9K3GP69</accession>
<protein>
    <submittedName>
        <fullName evidence="2">Uncharacterized protein</fullName>
    </submittedName>
</protein>
<sequence>EADTAPESEIDTVPEAEASFIEQDSESDDSEGTVSDSEPTFDVDEMRLRGITLIPVDAPRGDDANPFGLWRLNQLQQPPRRLPEMRHVWGNIMGVVLAGAREFDVVREADYIKDTTDVRTIPWNKVTECPFDKKRDGVDPKIANVVYKN</sequence>
<name>A0A9K3GP69_9EUKA</name>
<dbReference type="EMBL" id="BDIP01006844">
    <property type="protein sequence ID" value="GIQ90899.1"/>
    <property type="molecule type" value="Genomic_DNA"/>
</dbReference>